<protein>
    <recommendedName>
        <fullName evidence="1">F-box domain-containing protein</fullName>
    </recommendedName>
</protein>
<dbReference type="EMBL" id="CACVBS010000039">
    <property type="protein sequence ID" value="CAA7263341.1"/>
    <property type="molecule type" value="Genomic_DNA"/>
</dbReference>
<dbReference type="SUPFAM" id="SSF81383">
    <property type="entry name" value="F-box domain"/>
    <property type="match status" value="1"/>
</dbReference>
<evidence type="ECO:0000313" key="3">
    <source>
        <dbReference type="Proteomes" id="UP000467700"/>
    </source>
</evidence>
<accession>A0A8S0VZ82</accession>
<sequence length="486" mass="54911">MQTRARRKAYLQAARATLSDLPVELLDEIAQQLDNASLIQFSLICKCTHHLGLHLFFSRNNVSNPAAGSVSVSSTAPVETLWALRVALFVQHLRGIYYTFRSHRDIMQEVDELTCLLHRLSSVAYIHIVMIGFQFFDYRPKLQKGCARLQVRSDSLLTPLHGMNKGLHTARRRKEVSPCRLQDLTLTSDMHLQEPFLPWTLSILHRSSSTLTTLAVYLDVVPTALLKSFLRSLRLPALLDLTLVKNSRDSNNCRLAFVDLSFFLSRHASIVRLKLGGAAPAKLSTKPPKLPRLITVGVQASYLTWILGERDQEAFPHLQRVGTLGMPVLHHNNDAANYPPFDEVFESICPLRNPITLALHLENYRLGEWFLSHHRAGQAGSIISSLACVSCLELIASFTTYLTADILTIFPEWLGLFPKLVNVQFRFFLSNDQERLCDPEMMRRIARSCPNILNVVVNYKSCDLKKIREETKTSEGHMVEGSQDGV</sequence>
<gene>
    <name evidence="2" type="ORF">AAE3_LOCUS5704</name>
</gene>
<proteinExistence type="predicted"/>
<dbReference type="Pfam" id="PF00646">
    <property type="entry name" value="F-box"/>
    <property type="match status" value="1"/>
</dbReference>
<dbReference type="OrthoDB" id="3054030at2759"/>
<keyword evidence="3" id="KW-1185">Reference proteome</keyword>
<dbReference type="InterPro" id="IPR036047">
    <property type="entry name" value="F-box-like_dom_sf"/>
</dbReference>
<evidence type="ECO:0000313" key="2">
    <source>
        <dbReference type="EMBL" id="CAA7263341.1"/>
    </source>
</evidence>
<name>A0A8S0VZ82_CYCAE</name>
<dbReference type="AlphaFoldDB" id="A0A8S0VZ82"/>
<organism evidence="2 3">
    <name type="scientific">Cyclocybe aegerita</name>
    <name type="common">Black poplar mushroom</name>
    <name type="synonym">Agrocybe aegerita</name>
    <dbReference type="NCBI Taxonomy" id="1973307"/>
    <lineage>
        <taxon>Eukaryota</taxon>
        <taxon>Fungi</taxon>
        <taxon>Dikarya</taxon>
        <taxon>Basidiomycota</taxon>
        <taxon>Agaricomycotina</taxon>
        <taxon>Agaricomycetes</taxon>
        <taxon>Agaricomycetidae</taxon>
        <taxon>Agaricales</taxon>
        <taxon>Agaricineae</taxon>
        <taxon>Bolbitiaceae</taxon>
        <taxon>Cyclocybe</taxon>
    </lineage>
</organism>
<dbReference type="Proteomes" id="UP000467700">
    <property type="component" value="Unassembled WGS sequence"/>
</dbReference>
<comment type="caution">
    <text evidence="2">The sequence shown here is derived from an EMBL/GenBank/DDBJ whole genome shotgun (WGS) entry which is preliminary data.</text>
</comment>
<dbReference type="InterPro" id="IPR001810">
    <property type="entry name" value="F-box_dom"/>
</dbReference>
<dbReference type="PROSITE" id="PS50181">
    <property type="entry name" value="FBOX"/>
    <property type="match status" value="1"/>
</dbReference>
<evidence type="ECO:0000259" key="1">
    <source>
        <dbReference type="PROSITE" id="PS50181"/>
    </source>
</evidence>
<feature type="domain" description="F-box" evidence="1">
    <location>
        <begin position="15"/>
        <end position="46"/>
    </location>
</feature>
<reference evidence="2 3" key="1">
    <citation type="submission" date="2020-01" db="EMBL/GenBank/DDBJ databases">
        <authorList>
            <person name="Gupta K D."/>
        </authorList>
    </citation>
    <scope>NUCLEOTIDE SEQUENCE [LARGE SCALE GENOMIC DNA]</scope>
</reference>